<feature type="compositionally biased region" description="Basic residues" evidence="16">
    <location>
        <begin position="749"/>
        <end position="759"/>
    </location>
</feature>
<dbReference type="GO" id="GO:0005694">
    <property type="term" value="C:chromosome"/>
    <property type="evidence" value="ECO:0007669"/>
    <property type="project" value="UniProtKB-SubCell"/>
</dbReference>
<evidence type="ECO:0000256" key="7">
    <source>
        <dbReference type="ARBA" id="ARBA00022603"/>
    </source>
</evidence>
<dbReference type="EC" id="2.1.1.359" evidence="3"/>
<feature type="domain" description="Post-SET" evidence="18">
    <location>
        <begin position="321"/>
        <end position="337"/>
    </location>
</feature>
<evidence type="ECO:0000256" key="1">
    <source>
        <dbReference type="ARBA" id="ARBA00004123"/>
    </source>
</evidence>
<keyword evidence="9" id="KW-0949">S-adenosyl-L-methionine</keyword>
<keyword evidence="8" id="KW-0808">Transferase</keyword>
<keyword evidence="11" id="KW-0804">Transcription</keyword>
<dbReference type="InterPro" id="IPR046341">
    <property type="entry name" value="SET_dom_sf"/>
</dbReference>
<keyword evidence="21" id="KW-1185">Reference proteome</keyword>
<dbReference type="AlphaFoldDB" id="A0A9W8TWB9"/>
<proteinExistence type="predicted"/>
<dbReference type="Gene3D" id="1.10.1740.100">
    <property type="entry name" value="Set2, Rpb1 interacting domain"/>
    <property type="match status" value="1"/>
</dbReference>
<evidence type="ECO:0000259" key="18">
    <source>
        <dbReference type="PROSITE" id="PS50868"/>
    </source>
</evidence>
<dbReference type="PROSITE" id="PS50280">
    <property type="entry name" value="SET"/>
    <property type="match status" value="1"/>
</dbReference>
<dbReference type="Pfam" id="PF08236">
    <property type="entry name" value="SRI"/>
    <property type="match status" value="1"/>
</dbReference>
<keyword evidence="7" id="KW-0489">Methyltransferase</keyword>
<dbReference type="Gene3D" id="2.170.270.10">
    <property type="entry name" value="SET domain"/>
    <property type="match status" value="1"/>
</dbReference>
<feature type="compositionally biased region" description="Polar residues" evidence="16">
    <location>
        <begin position="541"/>
        <end position="550"/>
    </location>
</feature>
<evidence type="ECO:0000256" key="6">
    <source>
        <dbReference type="ARBA" id="ARBA00022491"/>
    </source>
</evidence>
<evidence type="ECO:0000256" key="2">
    <source>
        <dbReference type="ARBA" id="ARBA00004286"/>
    </source>
</evidence>
<reference evidence="20 21" key="1">
    <citation type="journal article" date="2023" name="Proc. Natl. Acad. Sci. U.S.A.">
        <title>A global phylogenomic analysis of the shiitake genus Lentinula.</title>
        <authorList>
            <person name="Sierra-Patev S."/>
            <person name="Min B."/>
            <person name="Naranjo-Ortiz M."/>
            <person name="Looney B."/>
            <person name="Konkel Z."/>
            <person name="Slot J.C."/>
            <person name="Sakamoto Y."/>
            <person name="Steenwyk J.L."/>
            <person name="Rokas A."/>
            <person name="Carro J."/>
            <person name="Camarero S."/>
            <person name="Ferreira P."/>
            <person name="Molpeceres G."/>
            <person name="Ruiz-Duenas F.J."/>
            <person name="Serrano A."/>
            <person name="Henrissat B."/>
            <person name="Drula E."/>
            <person name="Hughes K.W."/>
            <person name="Mata J.L."/>
            <person name="Ishikawa N.K."/>
            <person name="Vargas-Isla R."/>
            <person name="Ushijima S."/>
            <person name="Smith C.A."/>
            <person name="Donoghue J."/>
            <person name="Ahrendt S."/>
            <person name="Andreopoulos W."/>
            <person name="He G."/>
            <person name="LaButti K."/>
            <person name="Lipzen A."/>
            <person name="Ng V."/>
            <person name="Riley R."/>
            <person name="Sandor L."/>
            <person name="Barry K."/>
            <person name="Martinez A.T."/>
            <person name="Xiao Y."/>
            <person name="Gibbons J.G."/>
            <person name="Terashima K."/>
            <person name="Grigoriev I.V."/>
            <person name="Hibbett D."/>
        </authorList>
    </citation>
    <scope>NUCLEOTIDE SEQUENCE [LARGE SCALE GENOMIC DNA]</scope>
    <source>
        <strain evidence="20 21">TFB7810</strain>
    </source>
</reference>
<evidence type="ECO:0000256" key="16">
    <source>
        <dbReference type="SAM" id="MobiDB-lite"/>
    </source>
</evidence>
<evidence type="ECO:0000313" key="21">
    <source>
        <dbReference type="Proteomes" id="UP001142393"/>
    </source>
</evidence>
<keyword evidence="15" id="KW-0175">Coiled coil</keyword>
<dbReference type="Pfam" id="PF00856">
    <property type="entry name" value="SET"/>
    <property type="match status" value="1"/>
</dbReference>
<comment type="subcellular location">
    <subcellularLocation>
        <location evidence="2">Chromosome</location>
    </subcellularLocation>
    <subcellularLocation>
        <location evidence="1">Nucleus</location>
    </subcellularLocation>
</comment>
<evidence type="ECO:0000256" key="14">
    <source>
        <dbReference type="ARBA" id="ARBA00047545"/>
    </source>
</evidence>
<feature type="region of interest" description="Disordered" evidence="16">
    <location>
        <begin position="749"/>
        <end position="782"/>
    </location>
</feature>
<feature type="compositionally biased region" description="Acidic residues" evidence="16">
    <location>
        <begin position="799"/>
        <end position="812"/>
    </location>
</feature>
<evidence type="ECO:0000313" key="20">
    <source>
        <dbReference type="EMBL" id="KAJ3743171.1"/>
    </source>
</evidence>
<evidence type="ECO:0000256" key="5">
    <source>
        <dbReference type="ARBA" id="ARBA00022454"/>
    </source>
</evidence>
<feature type="compositionally biased region" description="Low complexity" evidence="16">
    <location>
        <begin position="761"/>
        <end position="770"/>
    </location>
</feature>
<organism evidence="20 21">
    <name type="scientific">Lentinula detonsa</name>
    <dbReference type="NCBI Taxonomy" id="2804962"/>
    <lineage>
        <taxon>Eukaryota</taxon>
        <taxon>Fungi</taxon>
        <taxon>Dikarya</taxon>
        <taxon>Basidiomycota</taxon>
        <taxon>Agaricomycotina</taxon>
        <taxon>Agaricomycetes</taxon>
        <taxon>Agaricomycetidae</taxon>
        <taxon>Agaricales</taxon>
        <taxon>Marasmiineae</taxon>
        <taxon>Omphalotaceae</taxon>
        <taxon>Lentinula</taxon>
    </lineage>
</organism>
<feature type="domain" description="AWS" evidence="19">
    <location>
        <begin position="99"/>
        <end position="154"/>
    </location>
</feature>
<accession>A0A9W8TWB9</accession>
<feature type="compositionally biased region" description="Low complexity" evidence="16">
    <location>
        <begin position="19"/>
        <end position="52"/>
    </location>
</feature>
<dbReference type="SMART" id="SM00317">
    <property type="entry name" value="SET"/>
    <property type="match status" value="1"/>
</dbReference>
<evidence type="ECO:0000256" key="15">
    <source>
        <dbReference type="SAM" id="Coils"/>
    </source>
</evidence>
<dbReference type="InterPro" id="IPR013257">
    <property type="entry name" value="SRI"/>
</dbReference>
<feature type="region of interest" description="Disordered" evidence="16">
    <location>
        <begin position="610"/>
        <end position="666"/>
    </location>
</feature>
<dbReference type="InterPro" id="IPR050777">
    <property type="entry name" value="SET2_Histone-Lys_MeTrsfase"/>
</dbReference>
<dbReference type="GO" id="GO:0032259">
    <property type="term" value="P:methylation"/>
    <property type="evidence" value="ECO:0007669"/>
    <property type="project" value="UniProtKB-KW"/>
</dbReference>
<dbReference type="PROSITE" id="PS51568">
    <property type="entry name" value="SAM_MT43_SET2_1"/>
    <property type="match status" value="1"/>
</dbReference>
<dbReference type="InterPro" id="IPR025788">
    <property type="entry name" value="Set2_fungi"/>
</dbReference>
<dbReference type="GO" id="GO:0140955">
    <property type="term" value="F:histone H3K36 trimethyltransferase activity"/>
    <property type="evidence" value="ECO:0007669"/>
    <property type="project" value="UniProtKB-EC"/>
</dbReference>
<dbReference type="EMBL" id="JANVFU010000009">
    <property type="protein sequence ID" value="KAJ3743171.1"/>
    <property type="molecule type" value="Genomic_DNA"/>
</dbReference>
<feature type="region of interest" description="Disordered" evidence="16">
    <location>
        <begin position="799"/>
        <end position="854"/>
    </location>
</feature>
<evidence type="ECO:0000256" key="4">
    <source>
        <dbReference type="ARBA" id="ARBA00018028"/>
    </source>
</evidence>
<dbReference type="SMART" id="SM00570">
    <property type="entry name" value="AWS"/>
    <property type="match status" value="1"/>
</dbReference>
<dbReference type="SUPFAM" id="SSF82199">
    <property type="entry name" value="SET domain"/>
    <property type="match status" value="2"/>
</dbReference>
<dbReference type="GO" id="GO:0006355">
    <property type="term" value="P:regulation of DNA-templated transcription"/>
    <property type="evidence" value="ECO:0007669"/>
    <property type="project" value="InterPro"/>
</dbReference>
<dbReference type="InterPro" id="IPR001214">
    <property type="entry name" value="SET_dom"/>
</dbReference>
<feature type="domain" description="SET" evidence="17">
    <location>
        <begin position="156"/>
        <end position="314"/>
    </location>
</feature>
<dbReference type="Pfam" id="PF17907">
    <property type="entry name" value="AWS"/>
    <property type="match status" value="1"/>
</dbReference>
<feature type="compositionally biased region" description="Polar residues" evidence="16">
    <location>
        <begin position="1"/>
        <end position="18"/>
    </location>
</feature>
<dbReference type="InterPro" id="IPR006560">
    <property type="entry name" value="AWS_dom"/>
</dbReference>
<evidence type="ECO:0000259" key="17">
    <source>
        <dbReference type="PROSITE" id="PS50280"/>
    </source>
</evidence>
<evidence type="ECO:0000256" key="12">
    <source>
        <dbReference type="ARBA" id="ARBA00023242"/>
    </source>
</evidence>
<dbReference type="Proteomes" id="UP001142393">
    <property type="component" value="Unassembled WGS sequence"/>
</dbReference>
<evidence type="ECO:0000256" key="9">
    <source>
        <dbReference type="ARBA" id="ARBA00022691"/>
    </source>
</evidence>
<evidence type="ECO:0000259" key="19">
    <source>
        <dbReference type="PROSITE" id="PS51215"/>
    </source>
</evidence>
<evidence type="ECO:0000256" key="3">
    <source>
        <dbReference type="ARBA" id="ARBA00012178"/>
    </source>
</evidence>
<protein>
    <recommendedName>
        <fullName evidence="4">Histone-lysine N-methyltransferase, H3 lysine-36 specific</fullName>
        <ecNumber evidence="3">2.1.1.359</ecNumber>
    </recommendedName>
    <alternativeName>
        <fullName evidence="13">SET domain-containing protein 2</fullName>
    </alternativeName>
</protein>
<dbReference type="PANTHER" id="PTHR22884">
    <property type="entry name" value="SET DOMAIN PROTEINS"/>
    <property type="match status" value="1"/>
</dbReference>
<evidence type="ECO:0000256" key="11">
    <source>
        <dbReference type="ARBA" id="ARBA00023163"/>
    </source>
</evidence>
<feature type="compositionally biased region" description="Basic and acidic residues" evidence="16">
    <location>
        <begin position="813"/>
        <end position="840"/>
    </location>
</feature>
<dbReference type="InterPro" id="IPR038190">
    <property type="entry name" value="SRI_sf"/>
</dbReference>
<gene>
    <name evidence="20" type="ORF">DFH05DRAFT_1526693</name>
</gene>
<keyword evidence="6" id="KW-0678">Repressor</keyword>
<dbReference type="GO" id="GO:0005634">
    <property type="term" value="C:nucleus"/>
    <property type="evidence" value="ECO:0007669"/>
    <property type="project" value="UniProtKB-SubCell"/>
</dbReference>
<dbReference type="PROSITE" id="PS51215">
    <property type="entry name" value="AWS"/>
    <property type="match status" value="1"/>
</dbReference>
<dbReference type="InterPro" id="IPR003616">
    <property type="entry name" value="Post-SET_dom"/>
</dbReference>
<dbReference type="SMART" id="SM00508">
    <property type="entry name" value="PostSET"/>
    <property type="match status" value="1"/>
</dbReference>
<keyword evidence="5" id="KW-0158">Chromosome</keyword>
<feature type="compositionally biased region" description="Basic and acidic residues" evidence="16">
    <location>
        <begin position="648"/>
        <end position="666"/>
    </location>
</feature>
<feature type="region of interest" description="Disordered" evidence="16">
    <location>
        <begin position="1"/>
        <end position="58"/>
    </location>
</feature>
<evidence type="ECO:0000256" key="10">
    <source>
        <dbReference type="ARBA" id="ARBA00023015"/>
    </source>
</evidence>
<feature type="coiled-coil region" evidence="15">
    <location>
        <begin position="695"/>
        <end position="722"/>
    </location>
</feature>
<sequence length="882" mass="99396">MSLSNHNSPKSEGSPATPTSLKSHSTQRSSSSTSCASSSKTSSPPSAPPTNSRKQSAAGAAIQFIGHLPIAREDALKTFTKILDNCYQYKSLGRVRELEESMTCDCTFDPEYDDPELACGASSDCINRLTQIECLSEHCRCQEHCLNQRFQKKQYAPIEIVLTDKKGYGLRAEDDLPKYVAKILIGSSCTHSSPFMILHLSGIFCKLISLIRMYLYHIRDSFIYEYVGDVVSNSSFKKRMRDYAAEGIKHFYFMMLQKDEFIDATKCGGIGRFANHSCNPNCYVAKWTIDQHVRMGIFSKRNIRKNEELTFNYNVDRYGHQAQICYCGEPNCVGFIGGKTQTEADVSTLDELYLDALGITDDDELQEYKGTKRKKGKKIDDPDFMPTMKPVTEKEVPKVVQAIRQTQSKKMLSKLLSRLKITQEQSALRQVMRLRGFSLMKNILEDYMKDTDILVSAMECMFLWPLIARNKVEDSQVSVPVKQCLASEHENVKAWAEKLVSHWESLELSYRIPRLPKQEKPVEEEEKPQMVVPSRPPTPKQPRNQRSSSTQEDDEKWRVLKRPRTVPRPAPKVDEEPPTIIQGPSLHELRAQQNAELEAIIAAAKAEKVEAEAKAQAQAKAEEEKRQKKEKIKAEGGSSSSKKRHRERNKDKTDRRSERSGKDFDKEALKEKRLLKLISPIIVKAMSKHTSTLGHERFKRHAKELTEKIAEREKKSSAYQQNKLDAFTDEKVAKIKKYAKEYTDKLIHRLNKQNGHRKPPSSASVSATSAGLFGSPSSAIGTPTSAALQVDLAAVALDDSMDMDTDSESDDGGSDKEDHDAEMHSDEDGPHDSLEEHNQDALDLEGVGNGPTMEEIRVTPLDGQHLFSEFSMISEETIPDVV</sequence>
<evidence type="ECO:0000256" key="8">
    <source>
        <dbReference type="ARBA" id="ARBA00022679"/>
    </source>
</evidence>
<keyword evidence="12" id="KW-0539">Nucleus</keyword>
<evidence type="ECO:0000256" key="13">
    <source>
        <dbReference type="ARBA" id="ARBA00030091"/>
    </source>
</evidence>
<comment type="catalytic activity">
    <reaction evidence="14">
        <text>L-lysyl(36)-[histone H3] + 3 S-adenosyl-L-methionine = N(6),N(6),N(6)-trimethyl-L-lysyl(36)-[histone H3] + 3 S-adenosyl-L-homocysteine + 3 H(+)</text>
        <dbReference type="Rhea" id="RHEA:60324"/>
        <dbReference type="Rhea" id="RHEA-COMP:9785"/>
        <dbReference type="Rhea" id="RHEA-COMP:15536"/>
        <dbReference type="ChEBI" id="CHEBI:15378"/>
        <dbReference type="ChEBI" id="CHEBI:29969"/>
        <dbReference type="ChEBI" id="CHEBI:57856"/>
        <dbReference type="ChEBI" id="CHEBI:59789"/>
        <dbReference type="ChEBI" id="CHEBI:61961"/>
        <dbReference type="EC" id="2.1.1.359"/>
    </reaction>
</comment>
<comment type="caution">
    <text evidence="20">The sequence shown here is derived from an EMBL/GenBank/DDBJ whole genome shotgun (WGS) entry which is preliminary data.</text>
</comment>
<name>A0A9W8TWB9_9AGAR</name>
<dbReference type="PROSITE" id="PS50868">
    <property type="entry name" value="POST_SET"/>
    <property type="match status" value="1"/>
</dbReference>
<feature type="region of interest" description="Disordered" evidence="16">
    <location>
        <begin position="518"/>
        <end position="585"/>
    </location>
</feature>
<keyword evidence="10" id="KW-0805">Transcription regulation</keyword>